<gene>
    <name evidence="1" type="ORF">MB818_05560</name>
</gene>
<name>A0ABS9NTW1_9RHOB</name>
<evidence type="ECO:0000313" key="1">
    <source>
        <dbReference type="EMBL" id="MCG6557655.1"/>
    </source>
</evidence>
<keyword evidence="2" id="KW-1185">Reference proteome</keyword>
<sequence length="173" mass="18119">MTKLSDTQAIILGAAARRADRIALPLPDSLRGGAAAKAVGAMLAKGLLEEVEADMRKGEPVWRETGDGHGVTLVATEAGLAAVGIEPDTSAAPEPAPKTRTPRTGTKQATLIAMLRAPDGATIEEITAALQWAPHTVRGMFAGTLKKRLCLEVTSEKVQGRGRVYRLAESGEV</sequence>
<dbReference type="Proteomes" id="UP001165279">
    <property type="component" value="Unassembled WGS sequence"/>
</dbReference>
<proteinExistence type="predicted"/>
<dbReference type="InterPro" id="IPR021880">
    <property type="entry name" value="DUF3489"/>
</dbReference>
<evidence type="ECO:0000313" key="2">
    <source>
        <dbReference type="Proteomes" id="UP001165279"/>
    </source>
</evidence>
<accession>A0ABS9NTW1</accession>
<dbReference type="EMBL" id="JAKOEM010000002">
    <property type="protein sequence ID" value="MCG6557655.1"/>
    <property type="molecule type" value="Genomic_DNA"/>
</dbReference>
<dbReference type="RefSeq" id="WP_238904290.1">
    <property type="nucleotide sequence ID" value="NZ_JAKOEM010000002.1"/>
</dbReference>
<dbReference type="Pfam" id="PF11994">
    <property type="entry name" value="DUF3489"/>
    <property type="match status" value="1"/>
</dbReference>
<reference evidence="1" key="1">
    <citation type="submission" date="2022-02" db="EMBL/GenBank/DDBJ databases">
        <title>The genome sequence of Ruegeria sp. 1NDH52C.</title>
        <authorList>
            <person name="Du J."/>
        </authorList>
    </citation>
    <scope>NUCLEOTIDE SEQUENCE</scope>
    <source>
        <strain evidence="1">1NDH52C</strain>
    </source>
</reference>
<comment type="caution">
    <text evidence="1">The sequence shown here is derived from an EMBL/GenBank/DDBJ whole genome shotgun (WGS) entry which is preliminary data.</text>
</comment>
<protein>
    <submittedName>
        <fullName evidence="1">DUF3489 domain-containing protein</fullName>
    </submittedName>
</protein>
<organism evidence="1 2">
    <name type="scientific">Ruegeria alba</name>
    <dbReference type="NCBI Taxonomy" id="2916756"/>
    <lineage>
        <taxon>Bacteria</taxon>
        <taxon>Pseudomonadati</taxon>
        <taxon>Pseudomonadota</taxon>
        <taxon>Alphaproteobacteria</taxon>
        <taxon>Rhodobacterales</taxon>
        <taxon>Roseobacteraceae</taxon>
        <taxon>Ruegeria</taxon>
    </lineage>
</organism>